<dbReference type="Gene3D" id="3.40.30.10">
    <property type="entry name" value="Glutaredoxin"/>
    <property type="match status" value="1"/>
</dbReference>
<dbReference type="InterPro" id="IPR013766">
    <property type="entry name" value="Thioredoxin_domain"/>
</dbReference>
<dbReference type="PANTHER" id="PTHR45663">
    <property type="entry name" value="GEO12009P1"/>
    <property type="match status" value="1"/>
</dbReference>
<reference evidence="2 3" key="1">
    <citation type="submission" date="2016-09" db="EMBL/GenBank/DDBJ databases">
        <title>Complete Genome Sequence of Methanosarcina thermophila MT-1.</title>
        <authorList>
            <person name="Kouzuma A."/>
        </authorList>
    </citation>
    <scope>NUCLEOTIDE SEQUENCE [LARGE SCALE GENOMIC DNA]</scope>
    <source>
        <strain evidence="2 3">MT-1</strain>
    </source>
</reference>
<dbReference type="CDD" id="cd02947">
    <property type="entry name" value="TRX_family"/>
    <property type="match status" value="1"/>
</dbReference>
<dbReference type="GO" id="GO:0005737">
    <property type="term" value="C:cytoplasm"/>
    <property type="evidence" value="ECO:0007669"/>
    <property type="project" value="TreeGrafter"/>
</dbReference>
<sequence>MKRLNKIQDKERIYSFPFFLKKPLYVLAIFCLVFFSLGCTDINDSGDKTGTVETTADVNNSASKAELIEVTNLSQIDEALIKGPVVLKLGSKGCIPCKEQEDILSEILPMYQGSASIMLIDIKEYPEFATTFGVRVIPDTCIITGIEDGKYMYIRQDGSKSSERSSARFLGVVDKETLSMTLEKAIDSRNTKE</sequence>
<evidence type="ECO:0000313" key="3">
    <source>
        <dbReference type="Proteomes" id="UP000265557"/>
    </source>
</evidence>
<name>A0A3G9CZF8_METTE</name>
<accession>A0A3G9CZF8</accession>
<feature type="domain" description="Thioredoxin" evidence="1">
    <location>
        <begin position="76"/>
        <end position="144"/>
    </location>
</feature>
<dbReference type="InterPro" id="IPR036249">
    <property type="entry name" value="Thioredoxin-like_sf"/>
</dbReference>
<dbReference type="Pfam" id="PF00085">
    <property type="entry name" value="Thioredoxin"/>
    <property type="match status" value="1"/>
</dbReference>
<dbReference type="PANTHER" id="PTHR45663:SF11">
    <property type="entry name" value="GEO12009P1"/>
    <property type="match status" value="1"/>
</dbReference>
<organism evidence="2 3">
    <name type="scientific">Methanosarcina thermophila</name>
    <dbReference type="NCBI Taxonomy" id="2210"/>
    <lineage>
        <taxon>Archaea</taxon>
        <taxon>Methanobacteriati</taxon>
        <taxon>Methanobacteriota</taxon>
        <taxon>Stenosarchaea group</taxon>
        <taxon>Methanomicrobia</taxon>
        <taxon>Methanosarcinales</taxon>
        <taxon>Methanosarcinaceae</taxon>
        <taxon>Methanosarcina</taxon>
    </lineage>
</organism>
<dbReference type="GO" id="GO:0015035">
    <property type="term" value="F:protein-disulfide reductase activity"/>
    <property type="evidence" value="ECO:0007669"/>
    <property type="project" value="TreeGrafter"/>
</dbReference>
<evidence type="ECO:0000259" key="1">
    <source>
        <dbReference type="Pfam" id="PF00085"/>
    </source>
</evidence>
<dbReference type="AlphaFoldDB" id="A0A3G9CZF8"/>
<gene>
    <name evidence="2" type="ORF">MESMT1_2467</name>
</gene>
<dbReference type="Proteomes" id="UP000265557">
    <property type="component" value="Chromosome"/>
</dbReference>
<protein>
    <recommendedName>
        <fullName evidence="1">Thioredoxin domain-containing protein</fullName>
    </recommendedName>
</protein>
<proteinExistence type="predicted"/>
<dbReference type="EMBL" id="AP017646">
    <property type="protein sequence ID" value="BAW30397.1"/>
    <property type="molecule type" value="Genomic_DNA"/>
</dbReference>
<evidence type="ECO:0000313" key="2">
    <source>
        <dbReference type="EMBL" id="BAW30397.1"/>
    </source>
</evidence>
<dbReference type="SUPFAM" id="SSF52833">
    <property type="entry name" value="Thioredoxin-like"/>
    <property type="match status" value="1"/>
</dbReference>